<dbReference type="RefSeq" id="WP_338252913.1">
    <property type="nucleotide sequence ID" value="NZ_AP028907.1"/>
</dbReference>
<evidence type="ECO:0000313" key="3">
    <source>
        <dbReference type="Proteomes" id="UP001341135"/>
    </source>
</evidence>
<proteinExistence type="predicted"/>
<dbReference type="GeneID" id="89289235"/>
<keyword evidence="3" id="KW-1185">Reference proteome</keyword>
<accession>A0ABN6ZSS4</accession>
<dbReference type="EMBL" id="AP028907">
    <property type="protein sequence ID" value="BES81650.1"/>
    <property type="molecule type" value="Genomic_DNA"/>
</dbReference>
<organism evidence="2 3">
    <name type="scientific">Pyrodictium abyssi</name>
    <dbReference type="NCBI Taxonomy" id="54256"/>
    <lineage>
        <taxon>Archaea</taxon>
        <taxon>Thermoproteota</taxon>
        <taxon>Thermoprotei</taxon>
        <taxon>Desulfurococcales</taxon>
        <taxon>Pyrodictiaceae</taxon>
        <taxon>Pyrodictium</taxon>
    </lineage>
</organism>
<reference evidence="2 3" key="1">
    <citation type="submission" date="2023-09" db="EMBL/GenBank/DDBJ databases">
        <title>Pyrofollis japonicus gen. nov. sp. nov., a novel member of the family Pyrodictiaceae isolated from the Iheya North hydrothermal field.</title>
        <authorList>
            <person name="Miyazaki U."/>
            <person name="Sanari M."/>
            <person name="Tame A."/>
            <person name="Kitajima M."/>
            <person name="Okamoto A."/>
            <person name="Sawayama S."/>
            <person name="Miyazaki J."/>
            <person name="Takai K."/>
            <person name="Nakagawa S."/>
        </authorList>
    </citation>
    <scope>NUCLEOTIDE SEQUENCE [LARGE SCALE GENOMIC DNA]</scope>
    <source>
        <strain evidence="2 3">AV2</strain>
    </source>
</reference>
<sequence length="97" mass="10596">MEGLTSDIASASERAAKLMRDFMKRSMAVKLLLDRLGISIEASFLRSDLELMRFRLLVPAEHIRNSGVGVGIVNTAQRSGEEPGGPTRRASRAEQPA</sequence>
<evidence type="ECO:0000313" key="2">
    <source>
        <dbReference type="EMBL" id="BES81650.1"/>
    </source>
</evidence>
<gene>
    <name evidence="2" type="ORF">PABY_12170</name>
</gene>
<feature type="region of interest" description="Disordered" evidence="1">
    <location>
        <begin position="75"/>
        <end position="97"/>
    </location>
</feature>
<protein>
    <submittedName>
        <fullName evidence="2">Uncharacterized protein</fullName>
    </submittedName>
</protein>
<dbReference type="Proteomes" id="UP001341135">
    <property type="component" value="Chromosome"/>
</dbReference>
<name>A0ABN6ZSS4_9CREN</name>
<evidence type="ECO:0000256" key="1">
    <source>
        <dbReference type="SAM" id="MobiDB-lite"/>
    </source>
</evidence>